<reference evidence="2 3" key="1">
    <citation type="submission" date="2018-09" db="EMBL/GenBank/DDBJ databases">
        <title>Glutamicibacter mishrai S5-52T (LMG 29155T = KCTC 39846T).</title>
        <authorList>
            <person name="Das S.K."/>
        </authorList>
    </citation>
    <scope>NUCLEOTIDE SEQUENCE [LARGE SCALE GENOMIC DNA]</scope>
    <source>
        <strain evidence="2 3">S5-52</strain>
    </source>
</reference>
<evidence type="ECO:0000313" key="3">
    <source>
        <dbReference type="Proteomes" id="UP000502331"/>
    </source>
</evidence>
<dbReference type="Gene3D" id="3.40.50.720">
    <property type="entry name" value="NAD(P)-binding Rossmann-like Domain"/>
    <property type="match status" value="1"/>
</dbReference>
<organism evidence="2 3">
    <name type="scientific">Glutamicibacter mishrai</name>
    <dbReference type="NCBI Taxonomy" id="1775880"/>
    <lineage>
        <taxon>Bacteria</taxon>
        <taxon>Bacillati</taxon>
        <taxon>Actinomycetota</taxon>
        <taxon>Actinomycetes</taxon>
        <taxon>Micrococcales</taxon>
        <taxon>Micrococcaceae</taxon>
        <taxon>Glutamicibacter</taxon>
    </lineage>
</organism>
<feature type="domain" description="NAD-dependent epimerase/dehydratase" evidence="1">
    <location>
        <begin position="19"/>
        <end position="202"/>
    </location>
</feature>
<dbReference type="GO" id="GO:0004029">
    <property type="term" value="F:aldehyde dehydrogenase (NAD+) activity"/>
    <property type="evidence" value="ECO:0007669"/>
    <property type="project" value="TreeGrafter"/>
</dbReference>
<name>A0A6H0SID5_9MICC</name>
<keyword evidence="3" id="KW-1185">Reference proteome</keyword>
<dbReference type="Pfam" id="PF01370">
    <property type="entry name" value="Epimerase"/>
    <property type="match status" value="1"/>
</dbReference>
<dbReference type="InterPro" id="IPR001509">
    <property type="entry name" value="Epimerase_deHydtase"/>
</dbReference>
<evidence type="ECO:0000313" key="2">
    <source>
        <dbReference type="EMBL" id="QIV87432.1"/>
    </source>
</evidence>
<dbReference type="RefSeq" id="WP_172512088.1">
    <property type="nucleotide sequence ID" value="NZ_CP032549.1"/>
</dbReference>
<protein>
    <submittedName>
        <fullName evidence="2">NAD-dependent epimerase/dehydratase family protein</fullName>
    </submittedName>
</protein>
<dbReference type="InterPro" id="IPR036291">
    <property type="entry name" value="NAD(P)-bd_dom_sf"/>
</dbReference>
<dbReference type="InterPro" id="IPR051783">
    <property type="entry name" value="NAD(P)-dependent_oxidoreduct"/>
</dbReference>
<dbReference type="GO" id="GO:0005737">
    <property type="term" value="C:cytoplasm"/>
    <property type="evidence" value="ECO:0007669"/>
    <property type="project" value="TreeGrafter"/>
</dbReference>
<dbReference type="PANTHER" id="PTHR48079:SF6">
    <property type="entry name" value="NAD(P)-BINDING DOMAIN-CONTAINING PROTEIN-RELATED"/>
    <property type="match status" value="1"/>
</dbReference>
<dbReference type="AlphaFoldDB" id="A0A6H0SID5"/>
<accession>A0A6H0SID5</accession>
<dbReference type="Proteomes" id="UP000502331">
    <property type="component" value="Chromosome"/>
</dbReference>
<evidence type="ECO:0000259" key="1">
    <source>
        <dbReference type="Pfam" id="PF01370"/>
    </source>
</evidence>
<dbReference type="SUPFAM" id="SSF51735">
    <property type="entry name" value="NAD(P)-binding Rossmann-fold domains"/>
    <property type="match status" value="1"/>
</dbReference>
<gene>
    <name evidence="2" type="ORF">D3791_10045</name>
</gene>
<sequence length="284" mass="30836">MKVLLVSCGDVATEAGLRFLAQSDEVTGWRRNSSKLPQAFDGHDVDLLDPASWPDIDPATEVVVLTPVPASRDVDGYERSYLQVAQELCARLREQAPRLRRLIYVSSTAVMGGDNGEWVTEQAPVHATRDTAKVLARTEAALAGSGLPVTILRASGIYGPGRTRLIDLVASGTAKIPAGSHWTNRIHRDDLAAAIVHVVNLGDRAAELYLATDSTPAQLGAVYQFLAAELGMKHLEQEEQSATRRAGDRRLDNSRLLESGLQLQYPGFIEGYREILSGTSTRHA</sequence>
<dbReference type="PANTHER" id="PTHR48079">
    <property type="entry name" value="PROTEIN YEEZ"/>
    <property type="match status" value="1"/>
</dbReference>
<proteinExistence type="predicted"/>
<dbReference type="EMBL" id="CP032549">
    <property type="protein sequence ID" value="QIV87432.1"/>
    <property type="molecule type" value="Genomic_DNA"/>
</dbReference>